<keyword evidence="10" id="KW-1185">Reference proteome</keyword>
<dbReference type="FunFam" id="1.20.120.790:FF:000001">
    <property type="entry name" value="Heat shock protein 90 alpha"/>
    <property type="match status" value="1"/>
</dbReference>
<evidence type="ECO:0000256" key="1">
    <source>
        <dbReference type="ARBA" id="ARBA00008239"/>
    </source>
</evidence>
<dbReference type="InterPro" id="IPR037196">
    <property type="entry name" value="HSP90_C"/>
</dbReference>
<keyword evidence="3 5" id="KW-0067">ATP-binding</keyword>
<dbReference type="InterPro" id="IPR020568">
    <property type="entry name" value="Ribosomal_Su5_D2-typ_SF"/>
</dbReference>
<dbReference type="Gene3D" id="1.20.120.790">
    <property type="entry name" value="Heat shock protein 90, C-terminal domain"/>
    <property type="match status" value="1"/>
</dbReference>
<evidence type="ECO:0000256" key="4">
    <source>
        <dbReference type="ARBA" id="ARBA00023186"/>
    </source>
</evidence>
<feature type="domain" description="Histidine kinase/HSP90-like ATPase" evidence="8">
    <location>
        <begin position="103"/>
        <end position="264"/>
    </location>
</feature>
<feature type="binding site" evidence="5">
    <location>
        <position position="158"/>
    </location>
    <ligand>
        <name>ATP</name>
        <dbReference type="ChEBI" id="CHEBI:30616"/>
    </ligand>
</feature>
<comment type="caution">
    <text evidence="9">The sequence shown here is derived from an EMBL/GenBank/DDBJ whole genome shotgun (WGS) entry which is preliminary data.</text>
</comment>
<dbReference type="AlphaFoldDB" id="D3BK59"/>
<dbReference type="PRINTS" id="PR00775">
    <property type="entry name" value="HEATSHOCK90"/>
</dbReference>
<accession>D3BK59</accession>
<dbReference type="FunFam" id="3.30.230.80:FF:000001">
    <property type="entry name" value="Heat shock protein 90 alpha"/>
    <property type="match status" value="1"/>
</dbReference>
<evidence type="ECO:0000256" key="7">
    <source>
        <dbReference type="SAM" id="SignalP"/>
    </source>
</evidence>
<keyword evidence="2 5" id="KW-0547">Nucleotide-binding</keyword>
<evidence type="ECO:0000256" key="6">
    <source>
        <dbReference type="SAM" id="MobiDB-lite"/>
    </source>
</evidence>
<dbReference type="InterPro" id="IPR020575">
    <property type="entry name" value="Hsp90_N"/>
</dbReference>
<dbReference type="EMBL" id="ADBJ01000038">
    <property type="protein sequence ID" value="EFA78289.1"/>
    <property type="molecule type" value="Genomic_DNA"/>
</dbReference>
<feature type="binding site" evidence="5">
    <location>
        <begin position="178"/>
        <end position="179"/>
    </location>
    <ligand>
        <name>ATP</name>
        <dbReference type="ChEBI" id="CHEBI:30616"/>
    </ligand>
</feature>
<dbReference type="SUPFAM" id="SSF55874">
    <property type="entry name" value="ATPase domain of HSP90 chaperone/DNA topoisomerase II/histidine kinase"/>
    <property type="match status" value="1"/>
</dbReference>
<dbReference type="Gene3D" id="3.30.565.10">
    <property type="entry name" value="Histidine kinase-like ATPase, C-terminal domain"/>
    <property type="match status" value="1"/>
</dbReference>
<comment type="similarity">
    <text evidence="1">Belongs to the heat shock protein 90 family.</text>
</comment>
<feature type="binding site" evidence="5">
    <location>
        <position position="463"/>
    </location>
    <ligand>
        <name>ATP</name>
        <dbReference type="ChEBI" id="CHEBI:30616"/>
    </ligand>
</feature>
<dbReference type="Pfam" id="PF13589">
    <property type="entry name" value="HATPase_c_3"/>
    <property type="match status" value="1"/>
</dbReference>
<dbReference type="PIRSF" id="PIRSF002583">
    <property type="entry name" value="Hsp90"/>
    <property type="match status" value="1"/>
</dbReference>
<gene>
    <name evidence="9" type="primary">grp94</name>
    <name evidence="9" type="ORF">PPL_08940</name>
</gene>
<keyword evidence="4" id="KW-0143">Chaperone</keyword>
<keyword evidence="9" id="KW-0346">Stress response</keyword>
<evidence type="ECO:0000313" key="10">
    <source>
        <dbReference type="Proteomes" id="UP000001396"/>
    </source>
</evidence>
<name>D3BK59_HETP5</name>
<feature type="compositionally biased region" description="Acidic residues" evidence="6">
    <location>
        <begin position="317"/>
        <end position="328"/>
    </location>
</feature>
<proteinExistence type="inferred from homology"/>
<dbReference type="SUPFAM" id="SSF54211">
    <property type="entry name" value="Ribosomal protein S5 domain 2-like"/>
    <property type="match status" value="1"/>
</dbReference>
<protein>
    <submittedName>
        <fullName evidence="9">Heat shock protein Hsp90 family protein</fullName>
    </submittedName>
</protein>
<dbReference type="Gene3D" id="3.40.50.11260">
    <property type="match status" value="1"/>
</dbReference>
<keyword evidence="7" id="KW-0732">Signal</keyword>
<dbReference type="FunFam" id="3.30.565.10:FF:000005">
    <property type="entry name" value="Heat shock protein 90"/>
    <property type="match status" value="1"/>
</dbReference>
<dbReference type="RefSeq" id="XP_020430414.1">
    <property type="nucleotide sequence ID" value="XM_020579739.1"/>
</dbReference>
<evidence type="ECO:0000256" key="3">
    <source>
        <dbReference type="ARBA" id="ARBA00022840"/>
    </source>
</evidence>
<dbReference type="InterPro" id="IPR003594">
    <property type="entry name" value="HATPase_dom"/>
</dbReference>
<feature type="binding site" evidence="5">
    <location>
        <position position="114"/>
    </location>
    <ligand>
        <name>ATP</name>
        <dbReference type="ChEBI" id="CHEBI:30616"/>
    </ligand>
</feature>
<dbReference type="GO" id="GO:0005524">
    <property type="term" value="F:ATP binding"/>
    <property type="evidence" value="ECO:0007669"/>
    <property type="project" value="UniProtKB-KW"/>
</dbReference>
<feature type="signal peptide" evidence="7">
    <location>
        <begin position="1"/>
        <end position="25"/>
    </location>
</feature>
<dbReference type="GO" id="GO:0016887">
    <property type="term" value="F:ATP hydrolysis activity"/>
    <property type="evidence" value="ECO:0007669"/>
    <property type="project" value="InterPro"/>
</dbReference>
<sequence>MSKLNLFLTILFALIALSLLAPTRAIDQDDAARETLKVDLDMKGPKVPLQTDSEVVQRENEAIKSEGFSVAEQQFIEEQSEKFKFQAEVNKLMNIIINSLYSKKEIFLRELISNASDALDKIRFLALTNPSLLGEGDQANLDIRIMIDKVNKYIHIIDRGVGMTKDELVKNLGTIAQSGTKEFIKKVTESNDPKNSSNLIGQFGVGFYSLFLVADNVIVTSKSNEDDQYIWTSTSENEFSIVKDPKGNTLGRGTKISMHIKDDSLEFLNQDTIKSLVKKYSQFINFPISMYVSHQEDAPEEETPIDAKPVDETEVKVEEEETTDEQEEEKSLIDDAPKPAEKKKIDVFDWEIVNDHKPLWVRSPKEITEEEYNEFYKTLSKGTENPLAHSHFVTEGDTEFRSIIYIPNTPPANLFDPEAIIDGLKLFVRRVFITDSMKDLVPSWLRFLQGIIDSDDLPLNVSREILQQHKILKKIKDTLVKKFIKLVQDLSNNEDKTVYQNFYKKYGNNLKFGVIEETSNTHNKNRLIKLLMFPSSKDEFTTFENYVSRMKEGQEQIYFISGKSKETLKSSPLIEQALKRGYEVIYMVDPIDEYLIPQITTYNNKKLTNLAREGVKFEDAVADEEQEKQVAEEYKPLTDFLQKQLGKKVEKVVISKILADSPCVLVTNQWGVTANMERIMKAQSFGNAQEDNYMAMMNKKIMEINPDHTLIKQLLSRLNEFGADDEVAKVSAQVLFETSSLSSGYIVENPSNFANWIYKMMEVSGEKIKEASFKVEEEEQQQAQEPEVEMYDEPEEDVLDVTIDENNNMDIPAASIKGHDEL</sequence>
<dbReference type="NCBIfam" id="NF003555">
    <property type="entry name" value="PRK05218.1"/>
    <property type="match status" value="1"/>
</dbReference>
<feature type="binding site" evidence="5">
    <location>
        <position position="163"/>
    </location>
    <ligand>
        <name>ATP</name>
        <dbReference type="ChEBI" id="CHEBI:30616"/>
    </ligand>
</feature>
<dbReference type="STRING" id="670386.D3BK59"/>
<feature type="binding site" evidence="5">
    <location>
        <position position="254"/>
    </location>
    <ligand>
        <name>ATP</name>
        <dbReference type="ChEBI" id="CHEBI:30616"/>
    </ligand>
</feature>
<evidence type="ECO:0000256" key="5">
    <source>
        <dbReference type="PIRSR" id="PIRSR002583-1"/>
    </source>
</evidence>
<dbReference type="InterPro" id="IPR036890">
    <property type="entry name" value="HATPase_C_sf"/>
</dbReference>
<dbReference type="PANTHER" id="PTHR11528">
    <property type="entry name" value="HEAT SHOCK PROTEIN 90 FAMILY MEMBER"/>
    <property type="match status" value="1"/>
</dbReference>
<dbReference type="Pfam" id="PF00183">
    <property type="entry name" value="HSP90"/>
    <property type="match status" value="1"/>
</dbReference>
<dbReference type="Gene3D" id="3.30.230.80">
    <property type="match status" value="1"/>
</dbReference>
<dbReference type="FunCoup" id="D3BK59">
    <property type="interactions" value="237"/>
</dbReference>
<feature type="chain" id="PRO_5003041779" evidence="7">
    <location>
        <begin position="26"/>
        <end position="822"/>
    </location>
</feature>
<dbReference type="GO" id="GO:0051082">
    <property type="term" value="F:unfolded protein binding"/>
    <property type="evidence" value="ECO:0007669"/>
    <property type="project" value="InterPro"/>
</dbReference>
<dbReference type="CDD" id="cd16927">
    <property type="entry name" value="HATPase_Hsp90-like"/>
    <property type="match status" value="1"/>
</dbReference>
<feature type="binding site" evidence="5">
    <location>
        <begin position="202"/>
        <end position="207"/>
    </location>
    <ligand>
        <name>ATP</name>
        <dbReference type="ChEBI" id="CHEBI:30616"/>
    </ligand>
</feature>
<dbReference type="InParanoid" id="D3BK59"/>
<dbReference type="HAMAP" id="MF_00505">
    <property type="entry name" value="HSP90"/>
    <property type="match status" value="1"/>
</dbReference>
<evidence type="ECO:0000256" key="2">
    <source>
        <dbReference type="ARBA" id="ARBA00022741"/>
    </source>
</evidence>
<dbReference type="OMA" id="RVMITDE"/>
<dbReference type="InterPro" id="IPR001404">
    <property type="entry name" value="Hsp90_fam"/>
</dbReference>
<reference evidence="9 10" key="1">
    <citation type="journal article" date="2011" name="Genome Res.">
        <title>Phylogeny-wide analysis of social amoeba genomes highlights ancient origins for complex intercellular communication.</title>
        <authorList>
            <person name="Heidel A.J."/>
            <person name="Lawal H.M."/>
            <person name="Felder M."/>
            <person name="Schilde C."/>
            <person name="Helps N.R."/>
            <person name="Tunggal B."/>
            <person name="Rivero F."/>
            <person name="John U."/>
            <person name="Schleicher M."/>
            <person name="Eichinger L."/>
            <person name="Platzer M."/>
            <person name="Noegel A.A."/>
            <person name="Schaap P."/>
            <person name="Gloeckner G."/>
        </authorList>
    </citation>
    <scope>NUCLEOTIDE SEQUENCE [LARGE SCALE GENOMIC DNA]</scope>
    <source>
        <strain evidence="10">ATCC 26659 / Pp 5 / PN500</strain>
    </source>
</reference>
<feature type="binding site" evidence="5">
    <location>
        <position position="171"/>
    </location>
    <ligand>
        <name>ATP</name>
        <dbReference type="ChEBI" id="CHEBI:30616"/>
    </ligand>
</feature>
<dbReference type="SMART" id="SM00387">
    <property type="entry name" value="HATPase_c"/>
    <property type="match status" value="1"/>
</dbReference>
<dbReference type="GO" id="GO:0140662">
    <property type="term" value="F:ATP-dependent protein folding chaperone"/>
    <property type="evidence" value="ECO:0007669"/>
    <property type="project" value="InterPro"/>
</dbReference>
<dbReference type="GeneID" id="31364416"/>
<evidence type="ECO:0000313" key="9">
    <source>
        <dbReference type="EMBL" id="EFA78289.1"/>
    </source>
</evidence>
<feature type="binding site" evidence="5">
    <location>
        <position position="110"/>
    </location>
    <ligand>
        <name>ATP</name>
        <dbReference type="ChEBI" id="CHEBI:30616"/>
    </ligand>
</feature>
<evidence type="ECO:0000259" key="8">
    <source>
        <dbReference type="SMART" id="SM00387"/>
    </source>
</evidence>
<dbReference type="Proteomes" id="UP000001396">
    <property type="component" value="Unassembled WGS sequence"/>
</dbReference>
<organism evidence="9 10">
    <name type="scientific">Heterostelium pallidum (strain ATCC 26659 / Pp 5 / PN500)</name>
    <name type="common">Cellular slime mold</name>
    <name type="synonym">Polysphondylium pallidum</name>
    <dbReference type="NCBI Taxonomy" id="670386"/>
    <lineage>
        <taxon>Eukaryota</taxon>
        <taxon>Amoebozoa</taxon>
        <taxon>Evosea</taxon>
        <taxon>Eumycetozoa</taxon>
        <taxon>Dictyostelia</taxon>
        <taxon>Acytosteliales</taxon>
        <taxon>Acytosteliaceae</taxon>
        <taxon>Heterostelium</taxon>
    </lineage>
</organism>
<feature type="region of interest" description="Disordered" evidence="6">
    <location>
        <begin position="295"/>
        <end position="336"/>
    </location>
</feature>
<dbReference type="SUPFAM" id="SSF110942">
    <property type="entry name" value="HSP90 C-terminal domain"/>
    <property type="match status" value="1"/>
</dbReference>